<evidence type="ECO:0000313" key="2">
    <source>
        <dbReference type="Proteomes" id="UP000032024"/>
    </source>
</evidence>
<organism evidence="1 2">
    <name type="scientific">Heyndrickxia coagulans</name>
    <name type="common">Weizmannia coagulans</name>
    <dbReference type="NCBI Taxonomy" id="1398"/>
    <lineage>
        <taxon>Bacteria</taxon>
        <taxon>Bacillati</taxon>
        <taxon>Bacillota</taxon>
        <taxon>Bacilli</taxon>
        <taxon>Bacillales</taxon>
        <taxon>Bacillaceae</taxon>
        <taxon>Heyndrickxia</taxon>
    </lineage>
</organism>
<reference evidence="2" key="1">
    <citation type="submission" date="2015-01" db="EMBL/GenBank/DDBJ databases">
        <title>Comparative genome analysis of Bacillus coagulans HM-08, Clostridium butyricum HM-68, Bacillus subtilis HM-66 and Bacillus paralicheniformis BL-09.</title>
        <authorList>
            <person name="Zhang H."/>
        </authorList>
    </citation>
    <scope>NUCLEOTIDE SEQUENCE [LARGE SCALE GENOMIC DNA]</scope>
    <source>
        <strain evidence="2">HM-08</strain>
    </source>
</reference>
<evidence type="ECO:0000313" key="1">
    <source>
        <dbReference type="EMBL" id="AJO23260.1"/>
    </source>
</evidence>
<accession>A0AAN0T804</accession>
<protein>
    <submittedName>
        <fullName evidence="1">Uncharacterized protein</fullName>
    </submittedName>
</protein>
<name>A0AAN0T804_HEYCO</name>
<dbReference type="Proteomes" id="UP000032024">
    <property type="component" value="Chromosome"/>
</dbReference>
<keyword evidence="2" id="KW-1185">Reference proteome</keyword>
<dbReference type="EMBL" id="CP010525">
    <property type="protein sequence ID" value="AJO23260.1"/>
    <property type="molecule type" value="Genomic_DNA"/>
</dbReference>
<sequence>MQEGCQLIFSLIYAVSHAQHYAVLHNAIFFCMETERGK</sequence>
<proteinExistence type="predicted"/>
<gene>
    <name evidence="1" type="ORF">SB48_HM08orf03918</name>
</gene>
<dbReference type="AlphaFoldDB" id="A0AAN0T804"/>